<dbReference type="InterPro" id="IPR010610">
    <property type="entry name" value="EryCIII-like_C"/>
</dbReference>
<gene>
    <name evidence="4" type="ORF">M1L60_14745</name>
</gene>
<dbReference type="InterPro" id="IPR050426">
    <property type="entry name" value="Glycosyltransferase_28"/>
</dbReference>
<reference evidence="4 5" key="1">
    <citation type="submission" date="2022-06" db="EMBL/GenBank/DDBJ databases">
        <title>New Species of the Genus Actinoplanes, ActinopZanes ferrugineus.</title>
        <authorList>
            <person name="Ding P."/>
        </authorList>
    </citation>
    <scope>NUCLEOTIDE SEQUENCE [LARGE SCALE GENOMIC DNA]</scope>
    <source>
        <strain evidence="4 5">TRM88003</strain>
    </source>
</reference>
<dbReference type="Gene3D" id="3.40.50.2000">
    <property type="entry name" value="Glycogen Phosphorylase B"/>
    <property type="match status" value="2"/>
</dbReference>
<feature type="domain" description="Erythromycin biosynthesis protein CIII-like C-terminal" evidence="3">
    <location>
        <begin position="246"/>
        <end position="369"/>
    </location>
</feature>
<proteinExistence type="inferred from homology"/>
<evidence type="ECO:0000313" key="4">
    <source>
        <dbReference type="EMBL" id="MCO8271854.1"/>
    </source>
</evidence>
<sequence length="388" mass="41111">MASSFAFFSIPMHGHVNATLPIVAELVRRGDVVTYHATPAFAGEIAATGATVLPYAGGEQRLPDPPTPAGLVAEVARISRRVLPGILADLDRNRPDAVVFDSACLWGLIAARVRDIPSVCSYTTFAFNDTVPSPVRFSWSMLKSVLAQPGELVSYAGSRAVLQRRYPGTGVPLVDIGTIRGDLNLVYTSRRFQPGTFDDSYKFVGPSLGARPHDFEPLPSGGPFLYASLGTVFDAGPAPLRLFAEALAPLGGTVIISTGSVDPAALGPLPANVIARRSVPQLEVLDRASLFVTHGGMNSVNESLAAGVPMLVIPQGADQPLVAERVTTLGAGLSITPAEVTTDYVRSQARRLLQEPRFRESAAALAVEQREAGGYRRAADELQKFAPA</sequence>
<evidence type="ECO:0000259" key="3">
    <source>
        <dbReference type="Pfam" id="PF06722"/>
    </source>
</evidence>
<keyword evidence="5" id="KW-1185">Reference proteome</keyword>
<dbReference type="Proteomes" id="UP001523369">
    <property type="component" value="Unassembled WGS sequence"/>
</dbReference>
<organism evidence="4 5">
    <name type="scientific">Paractinoplanes aksuensis</name>
    <dbReference type="NCBI Taxonomy" id="2939490"/>
    <lineage>
        <taxon>Bacteria</taxon>
        <taxon>Bacillati</taxon>
        <taxon>Actinomycetota</taxon>
        <taxon>Actinomycetes</taxon>
        <taxon>Micromonosporales</taxon>
        <taxon>Micromonosporaceae</taxon>
        <taxon>Paractinoplanes</taxon>
    </lineage>
</organism>
<dbReference type="PANTHER" id="PTHR48050:SF13">
    <property type="entry name" value="STEROL 3-BETA-GLUCOSYLTRANSFERASE UGT80A2"/>
    <property type="match status" value="1"/>
</dbReference>
<evidence type="ECO:0000313" key="5">
    <source>
        <dbReference type="Proteomes" id="UP001523369"/>
    </source>
</evidence>
<dbReference type="InterPro" id="IPR006326">
    <property type="entry name" value="UDPGT_MGT-like"/>
</dbReference>
<name>A0ABT1DLY6_9ACTN</name>
<protein>
    <recommendedName>
        <fullName evidence="3">Erythromycin biosynthesis protein CIII-like C-terminal domain-containing protein</fullName>
    </recommendedName>
</protein>
<dbReference type="Pfam" id="PF06722">
    <property type="entry name" value="EryCIII-like_C"/>
    <property type="match status" value="1"/>
</dbReference>
<dbReference type="CDD" id="cd03784">
    <property type="entry name" value="GT1_Gtf-like"/>
    <property type="match status" value="1"/>
</dbReference>
<dbReference type="EMBL" id="JAMYJR010000013">
    <property type="protein sequence ID" value="MCO8271854.1"/>
    <property type="molecule type" value="Genomic_DNA"/>
</dbReference>
<evidence type="ECO:0000256" key="2">
    <source>
        <dbReference type="ARBA" id="ARBA00022679"/>
    </source>
</evidence>
<dbReference type="PANTHER" id="PTHR48050">
    <property type="entry name" value="STEROL 3-BETA-GLUCOSYLTRANSFERASE"/>
    <property type="match status" value="1"/>
</dbReference>
<comment type="similarity">
    <text evidence="1">Belongs to the UDP-glycosyltransferase family.</text>
</comment>
<keyword evidence="2" id="KW-0808">Transferase</keyword>
<comment type="caution">
    <text evidence="4">The sequence shown here is derived from an EMBL/GenBank/DDBJ whole genome shotgun (WGS) entry which is preliminary data.</text>
</comment>
<dbReference type="RefSeq" id="WP_253237971.1">
    <property type="nucleotide sequence ID" value="NZ_JAMYJR010000013.1"/>
</dbReference>
<dbReference type="InterPro" id="IPR002213">
    <property type="entry name" value="UDP_glucos_trans"/>
</dbReference>
<accession>A0ABT1DLY6</accession>
<evidence type="ECO:0000256" key="1">
    <source>
        <dbReference type="ARBA" id="ARBA00009995"/>
    </source>
</evidence>
<dbReference type="NCBIfam" id="TIGR01426">
    <property type="entry name" value="MGT"/>
    <property type="match status" value="1"/>
</dbReference>
<dbReference type="SUPFAM" id="SSF53756">
    <property type="entry name" value="UDP-Glycosyltransferase/glycogen phosphorylase"/>
    <property type="match status" value="1"/>
</dbReference>